<accession>A0AAE0AD22</accession>
<evidence type="ECO:0000313" key="2">
    <source>
        <dbReference type="EMBL" id="KAK3211574.1"/>
    </source>
</evidence>
<feature type="region of interest" description="Disordered" evidence="1">
    <location>
        <begin position="1"/>
        <end position="49"/>
    </location>
</feature>
<proteinExistence type="predicted"/>
<feature type="region of interest" description="Disordered" evidence="1">
    <location>
        <begin position="74"/>
        <end position="104"/>
    </location>
</feature>
<feature type="compositionally biased region" description="Polar residues" evidence="1">
    <location>
        <begin position="75"/>
        <end position="87"/>
    </location>
</feature>
<protein>
    <submittedName>
        <fullName evidence="2">Uncharacterized protein</fullName>
    </submittedName>
</protein>
<name>A0AAE0AD22_9ROSI</name>
<organism evidence="2 3">
    <name type="scientific">Dipteronia sinensis</name>
    <dbReference type="NCBI Taxonomy" id="43782"/>
    <lineage>
        <taxon>Eukaryota</taxon>
        <taxon>Viridiplantae</taxon>
        <taxon>Streptophyta</taxon>
        <taxon>Embryophyta</taxon>
        <taxon>Tracheophyta</taxon>
        <taxon>Spermatophyta</taxon>
        <taxon>Magnoliopsida</taxon>
        <taxon>eudicotyledons</taxon>
        <taxon>Gunneridae</taxon>
        <taxon>Pentapetalae</taxon>
        <taxon>rosids</taxon>
        <taxon>malvids</taxon>
        <taxon>Sapindales</taxon>
        <taxon>Sapindaceae</taxon>
        <taxon>Hippocastanoideae</taxon>
        <taxon>Acereae</taxon>
        <taxon>Dipteronia</taxon>
    </lineage>
</organism>
<reference evidence="2" key="1">
    <citation type="journal article" date="2023" name="Plant J.">
        <title>Genome sequences and population genomics provide insights into the demographic history, inbreeding, and mutation load of two 'living fossil' tree species of Dipteronia.</title>
        <authorList>
            <person name="Feng Y."/>
            <person name="Comes H.P."/>
            <person name="Chen J."/>
            <person name="Zhu S."/>
            <person name="Lu R."/>
            <person name="Zhang X."/>
            <person name="Li P."/>
            <person name="Qiu J."/>
            <person name="Olsen K.M."/>
            <person name="Qiu Y."/>
        </authorList>
    </citation>
    <scope>NUCLEOTIDE SEQUENCE</scope>
    <source>
        <strain evidence="2">NBL</strain>
    </source>
</reference>
<comment type="caution">
    <text evidence="2">The sequence shown here is derived from an EMBL/GenBank/DDBJ whole genome shotgun (WGS) entry which is preliminary data.</text>
</comment>
<evidence type="ECO:0000256" key="1">
    <source>
        <dbReference type="SAM" id="MobiDB-lite"/>
    </source>
</evidence>
<gene>
    <name evidence="2" type="ORF">Dsin_016280</name>
</gene>
<feature type="compositionally biased region" description="Basic residues" evidence="1">
    <location>
        <begin position="15"/>
        <end position="26"/>
    </location>
</feature>
<dbReference type="AlphaFoldDB" id="A0AAE0AD22"/>
<dbReference type="Proteomes" id="UP001281410">
    <property type="component" value="Unassembled WGS sequence"/>
</dbReference>
<dbReference type="EMBL" id="JANJYJ010000005">
    <property type="protein sequence ID" value="KAK3211574.1"/>
    <property type="molecule type" value="Genomic_DNA"/>
</dbReference>
<sequence>MDSTDVQASMEHVFWKSKQRKHHGGRRFNAPHDTGTSTKRMCSPGRCSGAWPTHRKIIDNKGVIAVKSFPRKKTTTSVAMSSSNQHRASTTSAASSDTLASRQQ</sequence>
<evidence type="ECO:0000313" key="3">
    <source>
        <dbReference type="Proteomes" id="UP001281410"/>
    </source>
</evidence>
<feature type="compositionally biased region" description="Low complexity" evidence="1">
    <location>
        <begin position="88"/>
        <end position="104"/>
    </location>
</feature>
<keyword evidence="3" id="KW-1185">Reference proteome</keyword>